<evidence type="ECO:0000313" key="2">
    <source>
        <dbReference type="EMBL" id="KAB1978305.1"/>
    </source>
</evidence>
<keyword evidence="1" id="KW-0812">Transmembrane</keyword>
<organism evidence="2 3">
    <name type="scientific">Lactobacillus crispatus</name>
    <dbReference type="NCBI Taxonomy" id="47770"/>
    <lineage>
        <taxon>Bacteria</taxon>
        <taxon>Bacillati</taxon>
        <taxon>Bacillota</taxon>
        <taxon>Bacilli</taxon>
        <taxon>Lactobacillales</taxon>
        <taxon>Lactobacillaceae</taxon>
        <taxon>Lactobacillus</taxon>
    </lineage>
</organism>
<gene>
    <name evidence="2" type="ORF">F8251_00995</name>
</gene>
<feature type="transmembrane region" description="Helical" evidence="1">
    <location>
        <begin position="51"/>
        <end position="70"/>
    </location>
</feature>
<evidence type="ECO:0000313" key="3">
    <source>
        <dbReference type="Proteomes" id="UP000430323"/>
    </source>
</evidence>
<keyword evidence="1" id="KW-1133">Transmembrane helix</keyword>
<name>A0A6A1Z8Z6_9LACO</name>
<dbReference type="EMBL" id="WBOB01000002">
    <property type="protein sequence ID" value="KAB1978305.1"/>
    <property type="molecule type" value="Genomic_DNA"/>
</dbReference>
<evidence type="ECO:0000256" key="1">
    <source>
        <dbReference type="SAM" id="Phobius"/>
    </source>
</evidence>
<comment type="caution">
    <text evidence="2">The sequence shown here is derived from an EMBL/GenBank/DDBJ whole genome shotgun (WGS) entry which is preliminary data.</text>
</comment>
<accession>A0A6A1Z8Z6</accession>
<reference evidence="2 3" key="1">
    <citation type="submission" date="2019-09" db="EMBL/GenBank/DDBJ databases">
        <title>Investigation of probiotic properties of different lactic acid bacteria.</title>
        <authorList>
            <person name="Jaomanjaka F."/>
            <person name="Blanc P."/>
        </authorList>
    </citation>
    <scope>NUCLEOTIDE SEQUENCE [LARGE SCALE GENOMIC DNA]</scope>
    <source>
        <strain evidence="2 3">BIO6272</strain>
    </source>
</reference>
<proteinExistence type="predicted"/>
<protein>
    <submittedName>
        <fullName evidence="2">Uncharacterized protein</fullName>
    </submittedName>
</protein>
<dbReference type="RefSeq" id="WP_151495067.1">
    <property type="nucleotide sequence ID" value="NZ_JBBOJP010000049.1"/>
</dbReference>
<dbReference type="Proteomes" id="UP000430323">
    <property type="component" value="Unassembled WGS sequence"/>
</dbReference>
<sequence>MPNLGNTRLDHVLSHICKDFEKILEFSLIVGLPLGVIEQVCIYGETHADQIISLLLVLMLIFSAFAVRKIRKMRAKEHER</sequence>
<dbReference type="AlphaFoldDB" id="A0A6A1Z8Z6"/>
<keyword evidence="1" id="KW-0472">Membrane</keyword>